<dbReference type="InterPro" id="IPR000306">
    <property type="entry name" value="Znf_FYVE"/>
</dbReference>
<evidence type="ECO:0000313" key="7">
    <source>
        <dbReference type="WBParaSite" id="TCONS_00013523.p1"/>
    </source>
</evidence>
<accession>A0AAF5DJJ5</accession>
<name>A0AAF5DJJ5_STRER</name>
<dbReference type="InterPro" id="IPR013087">
    <property type="entry name" value="Znf_C2H2_type"/>
</dbReference>
<keyword evidence="1" id="KW-0479">Metal-binding</keyword>
<dbReference type="Pfam" id="PF01363">
    <property type="entry name" value="FYVE"/>
    <property type="match status" value="1"/>
</dbReference>
<organism evidence="6 7">
    <name type="scientific">Strongyloides stercoralis</name>
    <name type="common">Threadworm</name>
    <dbReference type="NCBI Taxonomy" id="6248"/>
    <lineage>
        <taxon>Eukaryota</taxon>
        <taxon>Metazoa</taxon>
        <taxon>Ecdysozoa</taxon>
        <taxon>Nematoda</taxon>
        <taxon>Chromadorea</taxon>
        <taxon>Rhabditida</taxon>
        <taxon>Tylenchina</taxon>
        <taxon>Panagrolaimomorpha</taxon>
        <taxon>Strongyloidoidea</taxon>
        <taxon>Strongyloididae</taxon>
        <taxon>Strongyloides</taxon>
    </lineage>
</organism>
<protein>
    <submittedName>
        <fullName evidence="7">FYVE-type domain-containing protein</fullName>
    </submittedName>
</protein>
<dbReference type="InterPro" id="IPR017455">
    <property type="entry name" value="Znf_FYVE-rel"/>
</dbReference>
<evidence type="ECO:0000313" key="6">
    <source>
        <dbReference type="Proteomes" id="UP000035681"/>
    </source>
</evidence>
<reference evidence="7" key="1">
    <citation type="submission" date="2024-02" db="UniProtKB">
        <authorList>
            <consortium name="WormBaseParasite"/>
        </authorList>
    </citation>
    <scope>IDENTIFICATION</scope>
</reference>
<dbReference type="SUPFAM" id="SSF57903">
    <property type="entry name" value="FYVE/PHD zinc finger"/>
    <property type="match status" value="1"/>
</dbReference>
<keyword evidence="6" id="KW-1185">Reference proteome</keyword>
<evidence type="ECO:0000259" key="5">
    <source>
        <dbReference type="PROSITE" id="PS50178"/>
    </source>
</evidence>
<keyword evidence="2 4" id="KW-0863">Zinc-finger</keyword>
<sequence length="435" mass="50501">MNDNYNETIRQGFLCPFCFKDLGNPSNLINHVEVYHKENAKNDVVEQIRDLFGKAKQKINVLDVGNEKNDEIIQQKNISIALYPEKHEIGNYKSYKDIFFNERDKIVHKITEETNQLIIRLDKLLTICPDDTSRKREFEKQIVPWASDKDSNVCAYCEQSFNITKRKHHCRLCGKVICANCSEFLSYVTGKKLINPAFAAQILESFKNIDELNKDSEKTNTLSSIRRMISSASTDSLSKMKIKSEKIISQLIKNQNSISSLSLQEENERFRICGRCKELLEKRDILMDQIASTPNIIPLYESLVEKLKEIKKLVPIYCKMANSLNEGENLYTLSDAIQYKKSLALHQKDVDIISSKIENLTISNEYSKVKSTNMEIKLQKSIRRYAIMVVQDTIRDIPDLPTESTYNILQEKNKKEMLERIEKEKQLRSENIYDL</sequence>
<dbReference type="InterPro" id="IPR011011">
    <property type="entry name" value="Znf_FYVE_PHD"/>
</dbReference>
<dbReference type="AlphaFoldDB" id="A0AAF5DJJ5"/>
<dbReference type="PANTHER" id="PTHR13510">
    <property type="entry name" value="FYVE-FINGER-CONTAINING RAB5 EFFECTOR PROTEIN RABENOSYN-5-RELATED"/>
    <property type="match status" value="1"/>
</dbReference>
<dbReference type="PANTHER" id="PTHR13510:SF44">
    <property type="entry name" value="RABENOSYN-5"/>
    <property type="match status" value="1"/>
</dbReference>
<dbReference type="InterPro" id="IPR013083">
    <property type="entry name" value="Znf_RING/FYVE/PHD"/>
</dbReference>
<dbReference type="GO" id="GO:0008270">
    <property type="term" value="F:zinc ion binding"/>
    <property type="evidence" value="ECO:0007669"/>
    <property type="project" value="UniProtKB-KW"/>
</dbReference>
<dbReference type="PROSITE" id="PS50178">
    <property type="entry name" value="ZF_FYVE"/>
    <property type="match status" value="1"/>
</dbReference>
<keyword evidence="3" id="KW-0862">Zinc</keyword>
<feature type="domain" description="FYVE-type" evidence="5">
    <location>
        <begin position="148"/>
        <end position="182"/>
    </location>
</feature>
<evidence type="ECO:0000256" key="4">
    <source>
        <dbReference type="PROSITE-ProRule" id="PRU00091"/>
    </source>
</evidence>
<evidence type="ECO:0000256" key="3">
    <source>
        <dbReference type="ARBA" id="ARBA00022833"/>
    </source>
</evidence>
<dbReference type="InterPro" id="IPR052727">
    <property type="entry name" value="Rab4/Rab5_effector"/>
</dbReference>
<evidence type="ECO:0000256" key="1">
    <source>
        <dbReference type="ARBA" id="ARBA00022723"/>
    </source>
</evidence>
<evidence type="ECO:0000256" key="2">
    <source>
        <dbReference type="ARBA" id="ARBA00022771"/>
    </source>
</evidence>
<dbReference type="WBParaSite" id="TCONS_00013523.p1">
    <property type="protein sequence ID" value="TCONS_00013523.p1"/>
    <property type="gene ID" value="XLOC_008260"/>
</dbReference>
<dbReference type="PROSITE" id="PS00028">
    <property type="entry name" value="ZINC_FINGER_C2H2_1"/>
    <property type="match status" value="1"/>
</dbReference>
<proteinExistence type="predicted"/>
<dbReference type="Proteomes" id="UP000035681">
    <property type="component" value="Unplaced"/>
</dbReference>
<dbReference type="Gene3D" id="3.30.40.10">
    <property type="entry name" value="Zinc/RING finger domain, C3HC4 (zinc finger)"/>
    <property type="match status" value="1"/>
</dbReference>
<dbReference type="SMART" id="SM00064">
    <property type="entry name" value="FYVE"/>
    <property type="match status" value="1"/>
</dbReference>